<reference evidence="1" key="1">
    <citation type="submission" date="2024-02" db="EMBL/GenBank/DDBJ databases">
        <authorList>
            <consortium name="ELIXIR-Norway"/>
            <consortium name="Elixir Norway"/>
        </authorList>
    </citation>
    <scope>NUCLEOTIDE SEQUENCE</scope>
</reference>
<evidence type="ECO:0000313" key="1">
    <source>
        <dbReference type="EMBL" id="CAK9272867.1"/>
    </source>
</evidence>
<dbReference type="Proteomes" id="UP001497444">
    <property type="component" value="Chromosome 5"/>
</dbReference>
<gene>
    <name evidence="1" type="ORF">CSSPJE1EN1_LOCUS18345</name>
</gene>
<protein>
    <submittedName>
        <fullName evidence="1">Uncharacterized protein</fullName>
    </submittedName>
</protein>
<keyword evidence="2" id="KW-1185">Reference proteome</keyword>
<evidence type="ECO:0000313" key="2">
    <source>
        <dbReference type="Proteomes" id="UP001497444"/>
    </source>
</evidence>
<proteinExistence type="predicted"/>
<name>A0ABP0X2H3_9BRYO</name>
<sequence>MRLLALTTDNISHLGVHEKYLFDSNVGIRRERAQPQITTGHELQVSRMLACMSTCSRDVLSLFQSRLRCVDDSIHDRLPSTTDNVTYLGGAREFTKGIIRQRCMESKRESTVLEMNTSRRQVQRMLACMPCSSSRGGCALSLLVPTSLCYRLSGTQILVMIRQPTASTK</sequence>
<dbReference type="EMBL" id="OZ020100">
    <property type="protein sequence ID" value="CAK9272867.1"/>
    <property type="molecule type" value="Genomic_DNA"/>
</dbReference>
<accession>A0ABP0X2H3</accession>
<organism evidence="1 2">
    <name type="scientific">Sphagnum jensenii</name>
    <dbReference type="NCBI Taxonomy" id="128206"/>
    <lineage>
        <taxon>Eukaryota</taxon>
        <taxon>Viridiplantae</taxon>
        <taxon>Streptophyta</taxon>
        <taxon>Embryophyta</taxon>
        <taxon>Bryophyta</taxon>
        <taxon>Sphagnophytina</taxon>
        <taxon>Sphagnopsida</taxon>
        <taxon>Sphagnales</taxon>
        <taxon>Sphagnaceae</taxon>
        <taxon>Sphagnum</taxon>
    </lineage>
</organism>